<evidence type="ECO:0000256" key="1">
    <source>
        <dbReference type="ARBA" id="ARBA00004141"/>
    </source>
</evidence>
<dbReference type="GO" id="GO:0005242">
    <property type="term" value="F:inward rectifier potassium channel activity"/>
    <property type="evidence" value="ECO:0007669"/>
    <property type="project" value="InterPro"/>
</dbReference>
<keyword evidence="2 11" id="KW-0813">Transport</keyword>
<evidence type="ECO:0000256" key="10">
    <source>
        <dbReference type="ARBA" id="ARBA00023303"/>
    </source>
</evidence>
<evidence type="ECO:0000256" key="12">
    <source>
        <dbReference type="SAM" id="MobiDB-lite"/>
    </source>
</evidence>
<gene>
    <name evidence="16" type="ORF">pdam_00011610</name>
</gene>
<keyword evidence="6 11" id="KW-0630">Potassium</keyword>
<dbReference type="PANTHER" id="PTHR11767">
    <property type="entry name" value="INWARD RECTIFIER POTASSIUM CHANNEL"/>
    <property type="match status" value="1"/>
</dbReference>
<proteinExistence type="inferred from homology"/>
<feature type="region of interest" description="Disordered" evidence="12">
    <location>
        <begin position="45"/>
        <end position="73"/>
    </location>
</feature>
<dbReference type="SUPFAM" id="SSF81324">
    <property type="entry name" value="Voltage-gated potassium channels"/>
    <property type="match status" value="1"/>
</dbReference>
<evidence type="ECO:0000313" key="16">
    <source>
        <dbReference type="EMBL" id="RMX42243.1"/>
    </source>
</evidence>
<dbReference type="Gene3D" id="2.60.40.1400">
    <property type="entry name" value="G protein-activated inward rectifier potassium channel 1"/>
    <property type="match status" value="1"/>
</dbReference>
<dbReference type="Pfam" id="PF17655">
    <property type="entry name" value="IRK_C"/>
    <property type="match status" value="1"/>
</dbReference>
<evidence type="ECO:0000256" key="13">
    <source>
        <dbReference type="SAM" id="Phobius"/>
    </source>
</evidence>
<evidence type="ECO:0000256" key="8">
    <source>
        <dbReference type="ARBA" id="ARBA00023065"/>
    </source>
</evidence>
<name>A0A3M6TLF5_POCDA</name>
<evidence type="ECO:0000256" key="3">
    <source>
        <dbReference type="ARBA" id="ARBA00022538"/>
    </source>
</evidence>
<keyword evidence="8 11" id="KW-0406">Ion transport</keyword>
<dbReference type="GO" id="GO:0034702">
    <property type="term" value="C:monoatomic ion channel complex"/>
    <property type="evidence" value="ECO:0007669"/>
    <property type="project" value="UniProtKB-KW"/>
</dbReference>
<dbReference type="GO" id="GO:0034765">
    <property type="term" value="P:regulation of monoatomic ion transmembrane transport"/>
    <property type="evidence" value="ECO:0007669"/>
    <property type="project" value="TreeGrafter"/>
</dbReference>
<dbReference type="EMBL" id="RCHS01003399">
    <property type="protein sequence ID" value="RMX42243.1"/>
    <property type="molecule type" value="Genomic_DNA"/>
</dbReference>
<evidence type="ECO:0008006" key="18">
    <source>
        <dbReference type="Google" id="ProtNLM"/>
    </source>
</evidence>
<keyword evidence="9 13" id="KW-0472">Membrane</keyword>
<keyword evidence="4 11" id="KW-0812">Transmembrane</keyword>
<evidence type="ECO:0000256" key="5">
    <source>
        <dbReference type="ARBA" id="ARBA00022882"/>
    </source>
</evidence>
<protein>
    <recommendedName>
        <fullName evidence="18">Potassium channel inwardly rectifying transmembrane domain-containing protein</fullName>
    </recommendedName>
</protein>
<reference evidence="16 17" key="1">
    <citation type="journal article" date="2018" name="Sci. Rep.">
        <title>Comparative analysis of the Pocillopora damicornis genome highlights role of immune system in coral evolution.</title>
        <authorList>
            <person name="Cunning R."/>
            <person name="Bay R.A."/>
            <person name="Gillette P."/>
            <person name="Baker A.C."/>
            <person name="Traylor-Knowles N."/>
        </authorList>
    </citation>
    <scope>NUCLEOTIDE SEQUENCE [LARGE SCALE GENOMIC DNA]</scope>
    <source>
        <strain evidence="16">RSMAS</strain>
        <tissue evidence="16">Whole animal</tissue>
    </source>
</reference>
<dbReference type="OrthoDB" id="273257at2759"/>
<organism evidence="16 17">
    <name type="scientific">Pocillopora damicornis</name>
    <name type="common">Cauliflower coral</name>
    <name type="synonym">Millepora damicornis</name>
    <dbReference type="NCBI Taxonomy" id="46731"/>
    <lineage>
        <taxon>Eukaryota</taxon>
        <taxon>Metazoa</taxon>
        <taxon>Cnidaria</taxon>
        <taxon>Anthozoa</taxon>
        <taxon>Hexacorallia</taxon>
        <taxon>Scleractinia</taxon>
        <taxon>Astrocoeniina</taxon>
        <taxon>Pocilloporidae</taxon>
        <taxon>Pocillopora</taxon>
    </lineage>
</organism>
<keyword evidence="10 11" id="KW-0407">Ion channel</keyword>
<evidence type="ECO:0000259" key="15">
    <source>
        <dbReference type="Pfam" id="PF17655"/>
    </source>
</evidence>
<feature type="domain" description="Inward rectifier potassium channel C-terminal" evidence="15">
    <location>
        <begin position="218"/>
        <end position="391"/>
    </location>
</feature>
<sequence>MTFISNVMHINSDLFQLFAERAHHSIEHPQDSSTFENMSGKTKDTRINITSNPISSDLSSSERSSSRSRPHHHRLLHKNGKVNLRPYRVPLKKERFLADFFTSIIDAKWRWVIAIYSAGFIFSWSFFGTAWFAIFWLRLHYDNGTVCVDNVDSWTSAFLFSVETQTTIGYGGRQITPQCPEAVVCLLLQSLTGFLLSTSLLGLVFAKLSRPRPRGQTVIFSKHAVVAPYDGLLSLMFRVGDARKSQLLDVAISLHCFCFRTTKTGEEILFSQTELPITTEHGSEVGELIKPFLLLPLTVVHVIDERSPLYELGPQELANSRMEFIAVLEGVVESTSMVTQAKTSFLADEIRWGRRFLPISLHRDNRTDLSSFDTTYKVKTPQTSPKEYERSNRKKIKHQEYEKTTTEKTEVETENGDCHVSVEPINGSSTVSSTTYCQKNCNCDVAQT</sequence>
<evidence type="ECO:0000256" key="11">
    <source>
        <dbReference type="RuleBase" id="RU003822"/>
    </source>
</evidence>
<keyword evidence="7 13" id="KW-1133">Transmembrane helix</keyword>
<comment type="subcellular location">
    <subcellularLocation>
        <location evidence="1 11">Membrane</location>
        <topology evidence="1 11">Multi-pass membrane protein</topology>
    </subcellularLocation>
</comment>
<evidence type="ECO:0000256" key="9">
    <source>
        <dbReference type="ARBA" id="ARBA00023136"/>
    </source>
</evidence>
<evidence type="ECO:0000313" key="17">
    <source>
        <dbReference type="Proteomes" id="UP000275408"/>
    </source>
</evidence>
<keyword evidence="3 11" id="KW-0633">Potassium transport</keyword>
<dbReference type="STRING" id="46731.A0A3M6TLF5"/>
<keyword evidence="5 11" id="KW-0851">Voltage-gated channel</keyword>
<comment type="similarity">
    <text evidence="11">Belongs to the inward rectifier-type potassium channel (TC 1.A.2.1) family.</text>
</comment>
<dbReference type="PANTHER" id="PTHR11767:SF102">
    <property type="entry name" value="INWARDLY RECTIFYING POTASSIUM CHANNEL 1, ISOFORM F"/>
    <property type="match status" value="1"/>
</dbReference>
<feature type="domain" description="Potassium channel inwardly rectifying transmembrane" evidence="14">
    <location>
        <begin position="77"/>
        <end position="211"/>
    </location>
</feature>
<dbReference type="GO" id="GO:0005886">
    <property type="term" value="C:plasma membrane"/>
    <property type="evidence" value="ECO:0007669"/>
    <property type="project" value="TreeGrafter"/>
</dbReference>
<evidence type="ECO:0000256" key="4">
    <source>
        <dbReference type="ARBA" id="ARBA00022692"/>
    </source>
</evidence>
<dbReference type="PRINTS" id="PR01320">
    <property type="entry name" value="KIRCHANNEL"/>
</dbReference>
<dbReference type="InterPro" id="IPR040445">
    <property type="entry name" value="Kir_TM"/>
</dbReference>
<dbReference type="Pfam" id="PF01007">
    <property type="entry name" value="IRK"/>
    <property type="match status" value="1"/>
</dbReference>
<dbReference type="InterPro" id="IPR016449">
    <property type="entry name" value="K_chnl_inward-rec_Kir"/>
</dbReference>
<dbReference type="AlphaFoldDB" id="A0A3M6TLF5"/>
<dbReference type="InterPro" id="IPR013518">
    <property type="entry name" value="K_chnl_inward-rec_Kir_cyto"/>
</dbReference>
<comment type="caution">
    <text evidence="16">The sequence shown here is derived from an EMBL/GenBank/DDBJ whole genome shotgun (WGS) entry which is preliminary data.</text>
</comment>
<evidence type="ECO:0000259" key="14">
    <source>
        <dbReference type="Pfam" id="PF01007"/>
    </source>
</evidence>
<dbReference type="InterPro" id="IPR014756">
    <property type="entry name" value="Ig_E-set"/>
</dbReference>
<evidence type="ECO:0000256" key="7">
    <source>
        <dbReference type="ARBA" id="ARBA00022989"/>
    </source>
</evidence>
<feature type="transmembrane region" description="Helical" evidence="13">
    <location>
        <begin position="111"/>
        <end position="136"/>
    </location>
</feature>
<dbReference type="Gene3D" id="1.10.287.70">
    <property type="match status" value="1"/>
</dbReference>
<evidence type="ECO:0000256" key="2">
    <source>
        <dbReference type="ARBA" id="ARBA00022448"/>
    </source>
</evidence>
<dbReference type="SUPFAM" id="SSF81296">
    <property type="entry name" value="E set domains"/>
    <property type="match status" value="1"/>
</dbReference>
<evidence type="ECO:0000256" key="6">
    <source>
        <dbReference type="ARBA" id="ARBA00022958"/>
    </source>
</evidence>
<dbReference type="InterPro" id="IPR041647">
    <property type="entry name" value="IRK_C"/>
</dbReference>
<dbReference type="Proteomes" id="UP000275408">
    <property type="component" value="Unassembled WGS sequence"/>
</dbReference>
<accession>A0A3M6TLF5</accession>
<keyword evidence="17" id="KW-1185">Reference proteome</keyword>
<dbReference type="GO" id="GO:1990573">
    <property type="term" value="P:potassium ion import across plasma membrane"/>
    <property type="evidence" value="ECO:0007669"/>
    <property type="project" value="TreeGrafter"/>
</dbReference>